<feature type="active site" description="Charge relay system; for autoendoproteolytic cleavage activity" evidence="11">
    <location>
        <position position="1066"/>
    </location>
</feature>
<dbReference type="HOGENOM" id="CLU_002661_2_1_1"/>
<feature type="compositionally biased region" description="Polar residues" evidence="12">
    <location>
        <begin position="315"/>
        <end position="324"/>
    </location>
</feature>
<name>A0A0C3ML89_9AGAM</name>
<evidence type="ECO:0000256" key="6">
    <source>
        <dbReference type="ARBA" id="ARBA00023145"/>
    </source>
</evidence>
<evidence type="ECO:0000259" key="13">
    <source>
        <dbReference type="PROSITE" id="PS50004"/>
    </source>
</evidence>
<feature type="chain" id="PRO_5023239828" description="Phosphatidylserine decarboxylase 2 alpha chain" evidence="11">
    <location>
        <begin position="1066"/>
        <end position="1110"/>
    </location>
</feature>
<dbReference type="Gene3D" id="2.60.40.150">
    <property type="entry name" value="C2 domain"/>
    <property type="match status" value="2"/>
</dbReference>
<comment type="similarity">
    <text evidence="11">Belongs to the phosphatidylserine decarboxylase family. PSD-B subfamily. Eukaryotic type II sub-subfamily.</text>
</comment>
<evidence type="ECO:0000256" key="8">
    <source>
        <dbReference type="ARBA" id="ARBA00023239"/>
    </source>
</evidence>
<dbReference type="GO" id="GO:0004609">
    <property type="term" value="F:phosphatidylserine decarboxylase activity"/>
    <property type="evidence" value="ECO:0007669"/>
    <property type="project" value="UniProtKB-UniRule"/>
</dbReference>
<dbReference type="Gene3D" id="1.10.238.10">
    <property type="entry name" value="EF-hand"/>
    <property type="match status" value="1"/>
</dbReference>
<evidence type="ECO:0000256" key="3">
    <source>
        <dbReference type="ARBA" id="ARBA00022793"/>
    </source>
</evidence>
<evidence type="ECO:0000256" key="4">
    <source>
        <dbReference type="ARBA" id="ARBA00023098"/>
    </source>
</evidence>
<evidence type="ECO:0000256" key="1">
    <source>
        <dbReference type="ARBA" id="ARBA00005189"/>
    </source>
</evidence>
<dbReference type="PROSITE" id="PS50222">
    <property type="entry name" value="EF_HAND_2"/>
    <property type="match status" value="1"/>
</dbReference>
<feature type="domain" description="C2" evidence="13">
    <location>
        <begin position="25"/>
        <end position="146"/>
    </location>
</feature>
<dbReference type="Pfam" id="PF02666">
    <property type="entry name" value="PS_Dcarbxylase"/>
    <property type="match status" value="1"/>
</dbReference>
<keyword evidence="10 11" id="KW-0670">Pyruvate</keyword>
<keyword evidence="6 11" id="KW-0865">Zymogen</keyword>
<dbReference type="GO" id="GO:0016540">
    <property type="term" value="P:protein autoprocessing"/>
    <property type="evidence" value="ECO:0007669"/>
    <property type="project" value="UniProtKB-UniRule"/>
</dbReference>
<comment type="cofactor">
    <cofactor evidence="11">
        <name>pyruvate</name>
        <dbReference type="ChEBI" id="CHEBI:15361"/>
    </cofactor>
    <text evidence="11">Binds 1 pyruvoyl group covalently per subunit.</text>
</comment>
<dbReference type="InterPro" id="IPR002048">
    <property type="entry name" value="EF_hand_dom"/>
</dbReference>
<feature type="chain" id="PRO_5023239829" description="Phosphatidylserine decarboxylase 2 beta chain" evidence="11">
    <location>
        <begin position="1"/>
        <end position="1065"/>
    </location>
</feature>
<dbReference type="InterPro" id="IPR000008">
    <property type="entry name" value="C2_dom"/>
</dbReference>
<comment type="subunit">
    <text evidence="11">Heterodimer of a large membrane-associated beta subunit and a small pyruvoyl-containing alpha subunit.</text>
</comment>
<feature type="region of interest" description="Disordered" evidence="12">
    <location>
        <begin position="220"/>
        <end position="333"/>
    </location>
</feature>
<dbReference type="SMART" id="SM00239">
    <property type="entry name" value="C2"/>
    <property type="match status" value="2"/>
</dbReference>
<dbReference type="PANTHER" id="PTHR10067:SF17">
    <property type="entry name" value="PHOSPHATIDYLSERINE DECARBOXYLASE PROENZYME 2"/>
    <property type="match status" value="1"/>
</dbReference>
<dbReference type="GO" id="GO:0010008">
    <property type="term" value="C:endosome membrane"/>
    <property type="evidence" value="ECO:0007669"/>
    <property type="project" value="UniProtKB-SubCell"/>
</dbReference>
<dbReference type="UniPathway" id="UPA00558">
    <property type="reaction ID" value="UER00616"/>
</dbReference>
<dbReference type="AlphaFoldDB" id="A0A0C3ML89"/>
<reference evidence="15 16" key="1">
    <citation type="submission" date="2014-04" db="EMBL/GenBank/DDBJ databases">
        <authorList>
            <consortium name="DOE Joint Genome Institute"/>
            <person name="Kuo A."/>
            <person name="Girlanda M."/>
            <person name="Perotto S."/>
            <person name="Kohler A."/>
            <person name="Nagy L.G."/>
            <person name="Floudas D."/>
            <person name="Copeland A."/>
            <person name="Barry K.W."/>
            <person name="Cichocki N."/>
            <person name="Veneault-Fourrey C."/>
            <person name="LaButti K."/>
            <person name="Lindquist E.A."/>
            <person name="Lipzen A."/>
            <person name="Lundell T."/>
            <person name="Morin E."/>
            <person name="Murat C."/>
            <person name="Sun H."/>
            <person name="Tunlid A."/>
            <person name="Henrissat B."/>
            <person name="Grigoriev I.V."/>
            <person name="Hibbett D.S."/>
            <person name="Martin F."/>
            <person name="Nordberg H.P."/>
            <person name="Cantor M.N."/>
            <person name="Hua S.X."/>
        </authorList>
    </citation>
    <scope>NUCLEOTIDE SEQUENCE [LARGE SCALE GENOMIC DNA]</scope>
    <source>
        <strain evidence="15 16">MUT 4182</strain>
    </source>
</reference>
<comment type="function">
    <text evidence="11">Catalyzes the formation of phosphatidylethanolamine (PtdEtn) from phosphatidylserine (PtdSer). Plays a central role in phospholipid metabolism and in the interorganelle trafficking of phosphatidylserine.</text>
</comment>
<keyword evidence="2 11" id="KW-0444">Lipid biosynthesis</keyword>
<keyword evidence="7 11" id="KW-0594">Phospholipid biosynthesis</keyword>
<keyword evidence="11" id="KW-0333">Golgi apparatus</keyword>
<dbReference type="PROSITE" id="PS50004">
    <property type="entry name" value="C2"/>
    <property type="match status" value="2"/>
</dbReference>
<dbReference type="Pfam" id="PF00168">
    <property type="entry name" value="C2"/>
    <property type="match status" value="2"/>
</dbReference>
<evidence type="ECO:0000313" key="15">
    <source>
        <dbReference type="EMBL" id="KIO34477.1"/>
    </source>
</evidence>
<comment type="pathway">
    <text evidence="11">Phospholipid metabolism; phosphatidylethanolamine biosynthesis; phosphatidylethanolamine from CDP-diacylglycerol: step 2/2.</text>
</comment>
<dbReference type="InterPro" id="IPR035892">
    <property type="entry name" value="C2_domain_sf"/>
</dbReference>
<dbReference type="EMBL" id="KN822942">
    <property type="protein sequence ID" value="KIO34477.1"/>
    <property type="molecule type" value="Genomic_DNA"/>
</dbReference>
<gene>
    <name evidence="11" type="primary">PSD2</name>
    <name evidence="15" type="ORF">M407DRAFT_240403</name>
</gene>
<dbReference type="CDD" id="cd04039">
    <property type="entry name" value="C2_PSD"/>
    <property type="match status" value="1"/>
</dbReference>
<feature type="modified residue" description="Pyruvic acid (Ser); by autocatalysis" evidence="11">
    <location>
        <position position="1066"/>
    </location>
</feature>
<feature type="active site" description="Schiff-base intermediate with substrate; via pyruvic acid; for decarboxylase activity" evidence="11">
    <location>
        <position position="1066"/>
    </location>
</feature>
<keyword evidence="16" id="KW-1185">Reference proteome</keyword>
<dbReference type="GO" id="GO:0000139">
    <property type="term" value="C:Golgi membrane"/>
    <property type="evidence" value="ECO:0007669"/>
    <property type="project" value="UniProtKB-SubCell"/>
</dbReference>
<dbReference type="Proteomes" id="UP000054248">
    <property type="component" value="Unassembled WGS sequence"/>
</dbReference>
<dbReference type="EC" id="4.1.1.65" evidence="11"/>
<evidence type="ECO:0000256" key="11">
    <source>
        <dbReference type="HAMAP-Rule" id="MF_03209"/>
    </source>
</evidence>
<dbReference type="CDD" id="cd00030">
    <property type="entry name" value="C2"/>
    <property type="match status" value="1"/>
</dbReference>
<keyword evidence="9 11" id="KW-1208">Phospholipid metabolism</keyword>
<feature type="site" description="Cleavage (non-hydrolytic); by autocatalysis" evidence="11">
    <location>
        <begin position="1065"/>
        <end position="1066"/>
    </location>
</feature>
<dbReference type="NCBIfam" id="TIGR00163">
    <property type="entry name" value="PS_decarb"/>
    <property type="match status" value="1"/>
</dbReference>
<keyword evidence="11" id="KW-0967">Endosome</keyword>
<feature type="compositionally biased region" description="Polar residues" evidence="12">
    <location>
        <begin position="666"/>
        <end position="677"/>
    </location>
</feature>
<proteinExistence type="inferred from homology"/>
<sequence>MSKVFKTIKRVTPNPVKRNRSIKQTTATQEASAPTLGEQAAVILRVQVVGCADLLGKDKSGKSDPFVVVNLNRDRYSTPVIKKSVNPEYPAEKATFDFPIYRSNVGYLGALEFVVWDKDLLRKDYIGEAAIPFDEWFKNREPSPAFAFDDPRNTPFPVAIISSRKNTQAQGTIQLKIGFVPVDPASPPNYAAMFSEFQQLAKMSGLTLHSSVPTRGIGTTLVGESEMEDDGLSSADEESGDEMEEGTTPASATSTGSTPLSTAPSSRKNTQPPPIIAPSPGQSLKPPSTSPGFLPKVLSPGPRSAPAGKEYFEGAQSSESSRPASRTGKKRPSFKKEIDSNFNFSSNNDIVGIVMLEIQGAEDLPKLKNMTRTGWDMDPFCVVSFGKKVFRTRVIRHSLDPVWNEKLLFHVHRYETNFKVNFAVLDWDKLSGNDNIGSVSFSLPELMANVPKPDPETMIYPESVASGVHDMTEYKLPIVTDKSAPWEFKHAPVLKFRAKYQPYRALRQKFWREYLKQYDMDGNERISHLELTSMLDSLGSTLSKETIDTFFTRFNVSPREGDLSFEQVIISLEEAVHKPMAQRKRVTTDQQVPDTGVPTPMLSDSPKEDANRQASLGALDFSGPAARPPNEAAIPEETLASMPAVNTNQQPTNKPLQVPAAPDATRSVSDQTVQGGDTTPVAASRQPASHSVPAVSTVPRSPTDLLNEDLDEEDRGSGSGSDEVVERVINIRTCPLCHRPRMNSKGETDIVTHLAVCASSDWARVDRIVVGNYVTPSQAQRKWYTKVITKVSSGAYEIGANSANIIVQNRETGQLEEEKMQGYVRLGIRLLYKGARSRMEGARARKLLKSLSVKQGVKFDAPESAREILPFIAFHNLDTNEILDPLESFKNFNEFFYRKLKTEARPLSEPENPNRLVSVADCRSMLFESVDEATRIWIKGREFSVARLLGDAYKDEASRYVGGALGIFRLAPQDYHRFHVPVDGKIGKMTYISGEYYTVNPQAIRTSLDVYGENARKIVPIDSPQFGRVMCVCVGAMMVGSIVTTVEEGSEVKRGDEYGYFAFGGSTIVCLFEKGAVQWDEDLLINSRSCLETLVRVRSGIGRCARVPSA</sequence>
<dbReference type="GO" id="GO:0006646">
    <property type="term" value="P:phosphatidylethanolamine biosynthetic process"/>
    <property type="evidence" value="ECO:0007669"/>
    <property type="project" value="UniProtKB-UniRule"/>
</dbReference>
<dbReference type="InterPro" id="IPR033177">
    <property type="entry name" value="PSD-B"/>
</dbReference>
<dbReference type="InterPro" id="IPR003817">
    <property type="entry name" value="PS_Dcarbxylase"/>
</dbReference>
<keyword evidence="3 11" id="KW-0210">Decarboxylase</keyword>
<evidence type="ECO:0000259" key="14">
    <source>
        <dbReference type="PROSITE" id="PS50222"/>
    </source>
</evidence>
<evidence type="ECO:0000256" key="9">
    <source>
        <dbReference type="ARBA" id="ARBA00023264"/>
    </source>
</evidence>
<dbReference type="HAMAP" id="MF_00663">
    <property type="entry name" value="PS_decarb_PSD_B_type2"/>
    <property type="match status" value="1"/>
</dbReference>
<reference evidence="16" key="2">
    <citation type="submission" date="2015-01" db="EMBL/GenBank/DDBJ databases">
        <title>Evolutionary Origins and Diversification of the Mycorrhizal Mutualists.</title>
        <authorList>
            <consortium name="DOE Joint Genome Institute"/>
            <consortium name="Mycorrhizal Genomics Consortium"/>
            <person name="Kohler A."/>
            <person name="Kuo A."/>
            <person name="Nagy L.G."/>
            <person name="Floudas D."/>
            <person name="Copeland A."/>
            <person name="Barry K.W."/>
            <person name="Cichocki N."/>
            <person name="Veneault-Fourrey C."/>
            <person name="LaButti K."/>
            <person name="Lindquist E.A."/>
            <person name="Lipzen A."/>
            <person name="Lundell T."/>
            <person name="Morin E."/>
            <person name="Murat C."/>
            <person name="Riley R."/>
            <person name="Ohm R."/>
            <person name="Sun H."/>
            <person name="Tunlid A."/>
            <person name="Henrissat B."/>
            <person name="Grigoriev I.V."/>
            <person name="Hibbett D.S."/>
            <person name="Martin F."/>
        </authorList>
    </citation>
    <scope>NUCLEOTIDE SEQUENCE [LARGE SCALE GENOMIC DNA]</scope>
    <source>
        <strain evidence="16">MUT 4182</strain>
    </source>
</reference>
<dbReference type="PANTHER" id="PTHR10067">
    <property type="entry name" value="PHOSPHATIDYLSERINE DECARBOXYLASE"/>
    <property type="match status" value="1"/>
</dbReference>
<feature type="compositionally biased region" description="Polar residues" evidence="12">
    <location>
        <begin position="645"/>
        <end position="655"/>
    </location>
</feature>
<comment type="pathway">
    <text evidence="1">Lipid metabolism.</text>
</comment>
<keyword evidence="8 11" id="KW-0456">Lyase</keyword>
<comment type="domain">
    <text evidence="11">The C2 domains have an essential, but non-catalytic function. They may facilitate interactions with other proteins and are required for lipid transport function.</text>
</comment>
<dbReference type="SUPFAM" id="SSF47473">
    <property type="entry name" value="EF-hand"/>
    <property type="match status" value="1"/>
</dbReference>
<dbReference type="OrthoDB" id="5973539at2759"/>
<feature type="active site" description="Charge relay system; for autoendoproteolytic cleavage activity" evidence="11">
    <location>
        <position position="979"/>
    </location>
</feature>
<evidence type="ECO:0000256" key="5">
    <source>
        <dbReference type="ARBA" id="ARBA00023136"/>
    </source>
</evidence>
<feature type="compositionally biased region" description="Low complexity" evidence="12">
    <location>
        <begin position="247"/>
        <end position="266"/>
    </location>
</feature>
<dbReference type="GO" id="GO:0005509">
    <property type="term" value="F:calcium ion binding"/>
    <property type="evidence" value="ECO:0007669"/>
    <property type="project" value="InterPro"/>
</dbReference>
<keyword evidence="4 11" id="KW-0443">Lipid metabolism</keyword>
<feature type="compositionally biased region" description="Polar residues" evidence="12">
    <location>
        <begin position="280"/>
        <end position="291"/>
    </location>
</feature>
<organism evidence="15 16">
    <name type="scientific">Tulasnella calospora MUT 4182</name>
    <dbReference type="NCBI Taxonomy" id="1051891"/>
    <lineage>
        <taxon>Eukaryota</taxon>
        <taxon>Fungi</taxon>
        <taxon>Dikarya</taxon>
        <taxon>Basidiomycota</taxon>
        <taxon>Agaricomycotina</taxon>
        <taxon>Agaricomycetes</taxon>
        <taxon>Cantharellales</taxon>
        <taxon>Tulasnellaceae</taxon>
        <taxon>Tulasnella</taxon>
    </lineage>
</organism>
<feature type="active site" description="Charge relay system; for autoendoproteolytic cleavage activity" evidence="11">
    <location>
        <position position="921"/>
    </location>
</feature>
<dbReference type="SUPFAM" id="SSF49562">
    <property type="entry name" value="C2 domain (Calcium/lipid-binding domain, CaLB)"/>
    <property type="match status" value="2"/>
</dbReference>
<dbReference type="STRING" id="1051891.A0A0C3ML89"/>
<comment type="PTM">
    <text evidence="11">Is synthesized initially as an inactive proenzyme. Formation of the active enzyme involves a self-maturation process in which the active site pyruvoyl group is generated from an internal serine residue via an autocatalytic post-translational modification. Two non-identical subunits are generated from the proenzyme in this reaction, and the pyruvate is formed at the N-terminus of the alpha chain, which is derived from the carboxyl end of the proenzyme. The autoendoproteolytic cleavage occurs by a canonical serine protease mechanism, in which the side chain hydroxyl group of the serine supplies its oxygen atom to form the C-terminus of the beta chain, while the remainder of the serine residue undergoes an oxidative deamination to produce ammonia and the pyruvoyl prosthetic group on the alpha chain. During this reaction, the Ser that is part of the protease active site of the proenzyme becomes the pyruvoyl prosthetic group, which constitutes an essential element of the active site of the mature decarboxylase.</text>
</comment>
<evidence type="ECO:0000256" key="2">
    <source>
        <dbReference type="ARBA" id="ARBA00022516"/>
    </source>
</evidence>
<evidence type="ECO:0000313" key="16">
    <source>
        <dbReference type="Proteomes" id="UP000054248"/>
    </source>
</evidence>
<dbReference type="InterPro" id="IPR033179">
    <property type="entry name" value="PSD_type2_pro"/>
</dbReference>
<keyword evidence="5 11" id="KW-0472">Membrane</keyword>
<evidence type="ECO:0000256" key="10">
    <source>
        <dbReference type="ARBA" id="ARBA00023317"/>
    </source>
</evidence>
<feature type="region of interest" description="Disordered" evidence="12">
    <location>
        <begin position="645"/>
        <end position="722"/>
    </location>
</feature>
<evidence type="ECO:0000256" key="7">
    <source>
        <dbReference type="ARBA" id="ARBA00023209"/>
    </source>
</evidence>
<feature type="domain" description="C2" evidence="13">
    <location>
        <begin position="336"/>
        <end position="458"/>
    </location>
</feature>
<comment type="subcellular location">
    <subcellularLocation>
        <location evidence="11">Golgi apparatus membrane</location>
        <topology evidence="11">Peripheral membrane protein</topology>
        <orientation evidence="11">Cytoplasmic side</orientation>
    </subcellularLocation>
    <subcellularLocation>
        <location evidence="11">Endosome membrane</location>
        <topology evidence="11">Peripheral membrane protein</topology>
        <orientation evidence="11">Cytoplasmic side</orientation>
    </subcellularLocation>
</comment>
<feature type="domain" description="EF-hand" evidence="14">
    <location>
        <begin position="506"/>
        <end position="541"/>
    </location>
</feature>
<comment type="catalytic activity">
    <reaction evidence="11">
        <text>a 1,2-diacyl-sn-glycero-3-phospho-L-serine + H(+) = a 1,2-diacyl-sn-glycero-3-phosphoethanolamine + CO2</text>
        <dbReference type="Rhea" id="RHEA:20828"/>
        <dbReference type="ChEBI" id="CHEBI:15378"/>
        <dbReference type="ChEBI" id="CHEBI:16526"/>
        <dbReference type="ChEBI" id="CHEBI:57262"/>
        <dbReference type="ChEBI" id="CHEBI:64612"/>
        <dbReference type="EC" id="4.1.1.65"/>
    </reaction>
</comment>
<evidence type="ECO:0000256" key="12">
    <source>
        <dbReference type="SAM" id="MobiDB-lite"/>
    </source>
</evidence>
<accession>A0A0C3ML89</accession>
<dbReference type="GO" id="GO:0005795">
    <property type="term" value="C:Golgi stack"/>
    <property type="evidence" value="ECO:0007669"/>
    <property type="project" value="UniProtKB-UniRule"/>
</dbReference>
<protein>
    <recommendedName>
        <fullName evidence="11">Phosphatidylserine decarboxylase proenzyme 2</fullName>
        <ecNumber evidence="11">4.1.1.65</ecNumber>
    </recommendedName>
    <component>
        <recommendedName>
            <fullName evidence="11">Phosphatidylserine decarboxylase 2 beta chain</fullName>
        </recommendedName>
    </component>
    <component>
        <recommendedName>
            <fullName evidence="11">Phosphatidylserine decarboxylase 2 alpha chain</fullName>
        </recommendedName>
    </component>
</protein>
<feature type="region of interest" description="Disordered" evidence="12">
    <location>
        <begin position="579"/>
        <end position="612"/>
    </location>
</feature>
<dbReference type="InterPro" id="IPR011992">
    <property type="entry name" value="EF-hand-dom_pair"/>
</dbReference>
<feature type="compositionally biased region" description="Acidic residues" evidence="12">
    <location>
        <begin position="225"/>
        <end position="245"/>
    </location>
</feature>